<dbReference type="EMBL" id="JACHJR010000001">
    <property type="protein sequence ID" value="MBB4945455.1"/>
    <property type="molecule type" value="Genomic_DNA"/>
</dbReference>
<organism evidence="2 3">
    <name type="scientific">Kitasatospora gansuensis</name>
    <dbReference type="NCBI Taxonomy" id="258050"/>
    <lineage>
        <taxon>Bacteria</taxon>
        <taxon>Bacillati</taxon>
        <taxon>Actinomycetota</taxon>
        <taxon>Actinomycetes</taxon>
        <taxon>Kitasatosporales</taxon>
        <taxon>Streptomycetaceae</taxon>
        <taxon>Kitasatospora</taxon>
    </lineage>
</organism>
<evidence type="ECO:0000313" key="3">
    <source>
        <dbReference type="Proteomes" id="UP000573327"/>
    </source>
</evidence>
<name>A0A7W7S7T7_9ACTN</name>
<sequence>MSEIQDGRPGHTLVPCPSCGLTDEVKGVPAVYLAGRDRILVPSRDSEGRSTTVTRTVTTAVSDALAPAPETPEPKATGPGCLGALALLVAIGTFIGGAAGGHWFSDDPTPATGFGYTNQSAPTPDSDLAFLGWISGFALLAAVVLLGLAWRQKAAFRNRLAGRPAAEELWTRAWYCARCGTAHFPATPDEPAQALTLQDFRRRIWQAGGYGELAAQHPVS</sequence>
<keyword evidence="1" id="KW-1133">Transmembrane helix</keyword>
<keyword evidence="3" id="KW-1185">Reference proteome</keyword>
<feature type="transmembrane region" description="Helical" evidence="1">
    <location>
        <begin position="130"/>
        <end position="150"/>
    </location>
</feature>
<dbReference type="AlphaFoldDB" id="A0A7W7S7T7"/>
<evidence type="ECO:0000313" key="2">
    <source>
        <dbReference type="EMBL" id="MBB4945455.1"/>
    </source>
</evidence>
<protein>
    <submittedName>
        <fullName evidence="2">Uncharacterized protein</fullName>
    </submittedName>
</protein>
<feature type="transmembrane region" description="Helical" evidence="1">
    <location>
        <begin position="82"/>
        <end position="104"/>
    </location>
</feature>
<evidence type="ECO:0000256" key="1">
    <source>
        <dbReference type="SAM" id="Phobius"/>
    </source>
</evidence>
<accession>A0A7W7S7T7</accession>
<dbReference type="RefSeq" id="WP_184911901.1">
    <property type="nucleotide sequence ID" value="NZ_JACHJR010000001.1"/>
</dbReference>
<keyword evidence="1" id="KW-0472">Membrane</keyword>
<comment type="caution">
    <text evidence="2">The sequence shown here is derived from an EMBL/GenBank/DDBJ whole genome shotgun (WGS) entry which is preliminary data.</text>
</comment>
<gene>
    <name evidence="2" type="ORF">F4556_000990</name>
</gene>
<reference evidence="2 3" key="1">
    <citation type="submission" date="2020-08" db="EMBL/GenBank/DDBJ databases">
        <title>Sequencing the genomes of 1000 actinobacteria strains.</title>
        <authorList>
            <person name="Klenk H.-P."/>
        </authorList>
    </citation>
    <scope>NUCLEOTIDE SEQUENCE [LARGE SCALE GENOMIC DNA]</scope>
    <source>
        <strain evidence="2 3">DSM 44786</strain>
    </source>
</reference>
<keyword evidence="1" id="KW-0812">Transmembrane</keyword>
<dbReference type="Proteomes" id="UP000573327">
    <property type="component" value="Unassembled WGS sequence"/>
</dbReference>
<proteinExistence type="predicted"/>